<dbReference type="InterPro" id="IPR036390">
    <property type="entry name" value="WH_DNA-bd_sf"/>
</dbReference>
<dbReference type="CDD" id="cd00090">
    <property type="entry name" value="HTH_ARSR"/>
    <property type="match status" value="1"/>
</dbReference>
<dbReference type="InterPro" id="IPR011991">
    <property type="entry name" value="ArsR-like_HTH"/>
</dbReference>
<comment type="subcellular location">
    <subcellularLocation>
        <location evidence="1">Cytoplasm</location>
    </subcellularLocation>
</comment>
<dbReference type="Proteomes" id="UP000290637">
    <property type="component" value="Chromosome"/>
</dbReference>
<name>A0A4P6L6B7_9BURK</name>
<dbReference type="OrthoDB" id="9806864at2"/>
<protein>
    <submittedName>
        <fullName evidence="3">MarR family transcriptional regulator</fullName>
    </submittedName>
</protein>
<dbReference type="InterPro" id="IPR039422">
    <property type="entry name" value="MarR/SlyA-like"/>
</dbReference>
<dbReference type="GO" id="GO:0005737">
    <property type="term" value="C:cytoplasm"/>
    <property type="evidence" value="ECO:0007669"/>
    <property type="project" value="UniProtKB-SubCell"/>
</dbReference>
<feature type="domain" description="HTH marR-type" evidence="2">
    <location>
        <begin position="9"/>
        <end position="139"/>
    </location>
</feature>
<dbReference type="PRINTS" id="PR00598">
    <property type="entry name" value="HTHMARR"/>
</dbReference>
<dbReference type="SUPFAM" id="SSF46785">
    <property type="entry name" value="Winged helix' DNA-binding domain"/>
    <property type="match status" value="1"/>
</dbReference>
<dbReference type="AlphaFoldDB" id="A0A4P6L6B7"/>
<dbReference type="Pfam" id="PF12802">
    <property type="entry name" value="MarR_2"/>
    <property type="match status" value="1"/>
</dbReference>
<dbReference type="PROSITE" id="PS50995">
    <property type="entry name" value="HTH_MARR_2"/>
    <property type="match status" value="1"/>
</dbReference>
<organism evidence="3 4">
    <name type="scientific">Pseudoduganella lutea</name>
    <dbReference type="NCBI Taxonomy" id="321985"/>
    <lineage>
        <taxon>Bacteria</taxon>
        <taxon>Pseudomonadati</taxon>
        <taxon>Pseudomonadota</taxon>
        <taxon>Betaproteobacteria</taxon>
        <taxon>Burkholderiales</taxon>
        <taxon>Oxalobacteraceae</taxon>
        <taxon>Telluria group</taxon>
        <taxon>Pseudoduganella</taxon>
    </lineage>
</organism>
<sequence length="143" mass="15762">MTTRHNRLRTQLSFALYGAANRMVRMHRPLLEPLGLTFPQYLVILELLDGAPVPVGELGNRLGMDTGTITPLVKRIELAGFVTRTRDANDERRVMVDLTAAGRALESDVRSVPDKIKSSCGLTEDDVADLHVTLDMLGHPATE</sequence>
<dbReference type="InterPro" id="IPR000835">
    <property type="entry name" value="HTH_MarR-typ"/>
</dbReference>
<proteinExistence type="predicted"/>
<reference evidence="3 4" key="1">
    <citation type="submission" date="2019-02" db="EMBL/GenBank/DDBJ databases">
        <title>Draft Genome Sequences of Six Type Strains of the Genus Massilia.</title>
        <authorList>
            <person name="Miess H."/>
            <person name="Frediansyhah A."/>
            <person name="Gross H."/>
        </authorList>
    </citation>
    <scope>NUCLEOTIDE SEQUENCE [LARGE SCALE GENOMIC DNA]</scope>
    <source>
        <strain evidence="3 4">DSM 17473</strain>
    </source>
</reference>
<dbReference type="PANTHER" id="PTHR33164">
    <property type="entry name" value="TRANSCRIPTIONAL REGULATOR, MARR FAMILY"/>
    <property type="match status" value="1"/>
</dbReference>
<dbReference type="EMBL" id="CP035913">
    <property type="protein sequence ID" value="QBE66412.1"/>
    <property type="molecule type" value="Genomic_DNA"/>
</dbReference>
<dbReference type="GO" id="GO:0006950">
    <property type="term" value="P:response to stress"/>
    <property type="evidence" value="ECO:0007669"/>
    <property type="project" value="TreeGrafter"/>
</dbReference>
<accession>A0A4P6L6B7</accession>
<dbReference type="PANTHER" id="PTHR33164:SF5">
    <property type="entry name" value="ORGANIC HYDROPEROXIDE RESISTANCE TRANSCRIPTIONAL REGULATOR"/>
    <property type="match status" value="1"/>
</dbReference>
<evidence type="ECO:0000313" key="3">
    <source>
        <dbReference type="EMBL" id="QBE66412.1"/>
    </source>
</evidence>
<gene>
    <name evidence="3" type="ORF">EWM63_28420</name>
</gene>
<dbReference type="SMART" id="SM00347">
    <property type="entry name" value="HTH_MARR"/>
    <property type="match status" value="1"/>
</dbReference>
<dbReference type="GO" id="GO:0003700">
    <property type="term" value="F:DNA-binding transcription factor activity"/>
    <property type="evidence" value="ECO:0007669"/>
    <property type="project" value="InterPro"/>
</dbReference>
<keyword evidence="4" id="KW-1185">Reference proteome</keyword>
<dbReference type="KEGG" id="plue:EWM63_28420"/>
<evidence type="ECO:0000256" key="1">
    <source>
        <dbReference type="ARBA" id="ARBA00004496"/>
    </source>
</evidence>
<dbReference type="Gene3D" id="1.10.10.10">
    <property type="entry name" value="Winged helix-like DNA-binding domain superfamily/Winged helix DNA-binding domain"/>
    <property type="match status" value="1"/>
</dbReference>
<evidence type="ECO:0000313" key="4">
    <source>
        <dbReference type="Proteomes" id="UP000290637"/>
    </source>
</evidence>
<evidence type="ECO:0000259" key="2">
    <source>
        <dbReference type="PROSITE" id="PS50995"/>
    </source>
</evidence>
<dbReference type="InterPro" id="IPR036388">
    <property type="entry name" value="WH-like_DNA-bd_sf"/>
</dbReference>